<dbReference type="GO" id="GO:0004658">
    <property type="term" value="F:propionyl-CoA carboxylase activity"/>
    <property type="evidence" value="ECO:0007669"/>
    <property type="project" value="TreeGrafter"/>
</dbReference>
<feature type="domain" description="CoA carboxyltransferase C-terminal" evidence="2">
    <location>
        <begin position="209"/>
        <end position="453"/>
    </location>
</feature>
<dbReference type="Gene3D" id="3.90.226.10">
    <property type="entry name" value="2-enoyl-CoA Hydratase, Chain A, domain 1"/>
    <property type="match status" value="2"/>
</dbReference>
<organism evidence="3 4">
    <name type="scientific">Candidatus Entotheonella gemina</name>
    <dbReference type="NCBI Taxonomy" id="1429439"/>
    <lineage>
        <taxon>Bacteria</taxon>
        <taxon>Pseudomonadati</taxon>
        <taxon>Nitrospinota/Tectimicrobiota group</taxon>
        <taxon>Candidatus Tectimicrobiota</taxon>
        <taxon>Candidatus Entotheonellia</taxon>
        <taxon>Candidatus Entotheonellales</taxon>
        <taxon>Candidatus Entotheonellaceae</taxon>
        <taxon>Candidatus Entotheonella</taxon>
    </lineage>
</organism>
<evidence type="ECO:0000259" key="1">
    <source>
        <dbReference type="PROSITE" id="PS50980"/>
    </source>
</evidence>
<dbReference type="InterPro" id="IPR011762">
    <property type="entry name" value="COA_CT_N"/>
</dbReference>
<dbReference type="PROSITE" id="PS50989">
    <property type="entry name" value="COA_CT_CTER"/>
    <property type="match status" value="1"/>
</dbReference>
<dbReference type="PROSITE" id="PS50980">
    <property type="entry name" value="COA_CT_NTER"/>
    <property type="match status" value="1"/>
</dbReference>
<dbReference type="PANTHER" id="PTHR43842">
    <property type="entry name" value="PROPIONYL-COA CARBOXYLASE BETA CHAIN"/>
    <property type="match status" value="1"/>
</dbReference>
<reference evidence="3 4" key="1">
    <citation type="journal article" date="2014" name="Nature">
        <title>An environmental bacterial taxon with a large and distinct metabolic repertoire.</title>
        <authorList>
            <person name="Wilson M.C."/>
            <person name="Mori T."/>
            <person name="Ruckert C."/>
            <person name="Uria A.R."/>
            <person name="Helf M.J."/>
            <person name="Takada K."/>
            <person name="Gernert C."/>
            <person name="Steffens U.A."/>
            <person name="Heycke N."/>
            <person name="Schmitt S."/>
            <person name="Rinke C."/>
            <person name="Helfrich E.J."/>
            <person name="Brachmann A.O."/>
            <person name="Gurgui C."/>
            <person name="Wakimoto T."/>
            <person name="Kracht M."/>
            <person name="Crusemann M."/>
            <person name="Hentschel U."/>
            <person name="Abe I."/>
            <person name="Matsunaga S."/>
            <person name="Kalinowski J."/>
            <person name="Takeyama H."/>
            <person name="Piel J."/>
        </authorList>
    </citation>
    <scope>NUCLEOTIDE SEQUENCE [LARGE SCALE GENOMIC DNA]</scope>
    <source>
        <strain evidence="4">TSY2</strain>
    </source>
</reference>
<dbReference type="AlphaFoldDB" id="W4LXM2"/>
<comment type="caution">
    <text evidence="3">The sequence shown here is derived from an EMBL/GenBank/DDBJ whole genome shotgun (WGS) entry which is preliminary data.</text>
</comment>
<evidence type="ECO:0000259" key="2">
    <source>
        <dbReference type="PROSITE" id="PS50989"/>
    </source>
</evidence>
<protein>
    <recommendedName>
        <fullName evidence="5">CoA carboxyltransferase C-terminal domain-containing protein</fullName>
    </recommendedName>
</protein>
<gene>
    <name evidence="3" type="ORF">ETSY2_35465</name>
</gene>
<feature type="domain" description="CoA carboxyltransferase N-terminal" evidence="1">
    <location>
        <begin position="1"/>
        <end position="205"/>
    </location>
</feature>
<dbReference type="InterPro" id="IPR029045">
    <property type="entry name" value="ClpP/crotonase-like_dom_sf"/>
</dbReference>
<dbReference type="Pfam" id="PF01039">
    <property type="entry name" value="Carboxyl_trans"/>
    <property type="match status" value="1"/>
</dbReference>
<dbReference type="InterPro" id="IPR011763">
    <property type="entry name" value="COA_CT_C"/>
</dbReference>
<dbReference type="InterPro" id="IPR051047">
    <property type="entry name" value="AccD/PCCB"/>
</dbReference>
<dbReference type="Proteomes" id="UP000019140">
    <property type="component" value="Unassembled WGS sequence"/>
</dbReference>
<dbReference type="PATRIC" id="fig|1429439.4.peg.5995"/>
<keyword evidence="4" id="KW-1185">Reference proteome</keyword>
<dbReference type="EMBL" id="AZHX01001523">
    <property type="protein sequence ID" value="ETX02501.1"/>
    <property type="molecule type" value="Genomic_DNA"/>
</dbReference>
<dbReference type="SUPFAM" id="SSF52096">
    <property type="entry name" value="ClpP/crotonase"/>
    <property type="match status" value="2"/>
</dbReference>
<proteinExistence type="predicted"/>
<name>W4LXM2_9BACT</name>
<sequence length="460" mass="50488">AGSATYEGDKLVAFTPANTLIGTTRIDGRKVVLNAGDFTVRGGAADAAVGNKGGYAQRMASEWRLPYIRLLDAAGGSVRTFEKIGRTYIPVSSSTPGVEELLCKVPVVSAVLGSVAGLPAVEACLSHFSLMVKGISQVFPGGPPVVKAALGYDITKEELGDERTQIYEAGVIDNLAENEAEAFDMIRRFLSYLPANVWQMPPRTEPQDDPQRREEALLPVIPRSKRRAYDPYAVLRHVLDHDSVFEIAPLYGRSRITAFARVNGYPVGVMINNPRFLGSSMDLAAGKKVIRFLQLCDTFHLPMVYFADEPGFMVGLEAQKQGILRGGAEMICATYRTRMPWITFVIRQLYGVAGQCHDRPGGMFKRVAWPSANWGSMHIEGGAMAAYRREIESASDPEAAREEIEARLQAIASPFRTAEAFNIEDIMDPRDSRPMLCDFIETAQDMLQTQLGPSAVPYMP</sequence>
<evidence type="ECO:0000313" key="3">
    <source>
        <dbReference type="EMBL" id="ETX02501.1"/>
    </source>
</evidence>
<evidence type="ECO:0000313" key="4">
    <source>
        <dbReference type="Proteomes" id="UP000019140"/>
    </source>
</evidence>
<accession>W4LXM2</accession>
<dbReference type="HOGENOM" id="CLU_018822_6_1_7"/>
<feature type="non-terminal residue" evidence="3">
    <location>
        <position position="1"/>
    </location>
</feature>
<dbReference type="InterPro" id="IPR034733">
    <property type="entry name" value="AcCoA_carboxyl_beta"/>
</dbReference>
<dbReference type="PANTHER" id="PTHR43842:SF2">
    <property type="entry name" value="PROPIONYL-COA CARBOXYLASE BETA CHAIN, MITOCHONDRIAL"/>
    <property type="match status" value="1"/>
</dbReference>
<evidence type="ECO:0008006" key="5">
    <source>
        <dbReference type="Google" id="ProtNLM"/>
    </source>
</evidence>